<reference evidence="1" key="1">
    <citation type="submission" date="2009-04" db="EMBL/GenBank/DDBJ databases">
        <authorList>
            <person name="Weinstock G."/>
            <person name="Sodergren E."/>
            <person name="Clifton S."/>
            <person name="Fulton L."/>
            <person name="Fulton B."/>
            <person name="Courtney L."/>
            <person name="Fronick C."/>
            <person name="Harrison M."/>
            <person name="Strong C."/>
            <person name="Farmer C."/>
            <person name="Delahaunty K."/>
            <person name="Markovic C."/>
            <person name="Hall O."/>
            <person name="Minx P."/>
            <person name="Tomlinson C."/>
            <person name="Mitreva M."/>
            <person name="Nelson J."/>
            <person name="Hou S."/>
            <person name="Wollam A."/>
            <person name="Pepin K.H."/>
            <person name="Johnson M."/>
            <person name="Bhonagiri V."/>
            <person name="Nash W.E."/>
            <person name="Warren W."/>
            <person name="Chinwalla A."/>
            <person name="Mardis E.R."/>
            <person name="Wilson R.K."/>
        </authorList>
    </citation>
    <scope>NUCLEOTIDE SEQUENCE [LARGE SCALE GENOMIC DNA]</scope>
    <source>
        <strain evidence="1">DSM 14600</strain>
    </source>
</reference>
<comment type="caution">
    <text evidence="1">The sequence shown here is derived from an EMBL/GenBank/DDBJ whole genome shotgun (WGS) entry which is preliminary data.</text>
</comment>
<evidence type="ECO:0000313" key="2">
    <source>
        <dbReference type="Proteomes" id="UP000003494"/>
    </source>
</evidence>
<dbReference type="AlphaFoldDB" id="C4G8K8"/>
<name>C4G8K8_9FIRM</name>
<sequence>MFSLTLTQISYADHPVNRATDDQHSPTMQEIIKKLESYDIFADRIKHYRVDKMKDLYVVDAVHEGQETFKNFNMAKSFVKCRMK</sequence>
<gene>
    <name evidence="1" type="ORF">GCWU000342_00304</name>
</gene>
<accession>C4G8K8</accession>
<dbReference type="EMBL" id="ACIP02000001">
    <property type="protein sequence ID" value="EEP28955.1"/>
    <property type="molecule type" value="Genomic_DNA"/>
</dbReference>
<evidence type="ECO:0000313" key="1">
    <source>
        <dbReference type="EMBL" id="EEP28955.1"/>
    </source>
</evidence>
<dbReference type="Proteomes" id="UP000003494">
    <property type="component" value="Unassembled WGS sequence"/>
</dbReference>
<organism evidence="1 2">
    <name type="scientific">Shuttleworthella satelles DSM 14600</name>
    <dbReference type="NCBI Taxonomy" id="626523"/>
    <lineage>
        <taxon>Bacteria</taxon>
        <taxon>Bacillati</taxon>
        <taxon>Bacillota</taxon>
        <taxon>Clostridia</taxon>
        <taxon>Lachnospirales</taxon>
        <taxon>Lachnospiraceae</taxon>
        <taxon>Shuttleworthella</taxon>
    </lineage>
</organism>
<protein>
    <submittedName>
        <fullName evidence="1">Uncharacterized protein</fullName>
    </submittedName>
</protein>
<dbReference type="STRING" id="626523.GCWU000342_00304"/>
<proteinExistence type="predicted"/>
<keyword evidence="2" id="KW-1185">Reference proteome</keyword>
<dbReference type="HOGENOM" id="CLU_2525718_0_0_9"/>